<comment type="similarity">
    <text evidence="1">Belongs to the LysR transcriptional regulatory family.</text>
</comment>
<organism evidence="6 7">
    <name type="scientific">Vibrio hippocampi</name>
    <dbReference type="NCBI Taxonomy" id="654686"/>
    <lineage>
        <taxon>Bacteria</taxon>
        <taxon>Pseudomonadati</taxon>
        <taxon>Pseudomonadota</taxon>
        <taxon>Gammaproteobacteria</taxon>
        <taxon>Vibrionales</taxon>
        <taxon>Vibrionaceae</taxon>
        <taxon>Vibrio</taxon>
    </lineage>
</organism>
<evidence type="ECO:0000256" key="3">
    <source>
        <dbReference type="ARBA" id="ARBA00023125"/>
    </source>
</evidence>
<sequence length="285" mass="31845">MDLNLLTTFLAVYKHRSITVASEELDLTQPAVSAAIKRLEAVLGKVLFVREGRGIAPTGAAVSLAHKIEDPLDVINSIADSNDELNVYCTESLITFFTHIQGVNFIEAPLGEDQLFDALIAQKVDLTIDVISNKRNALIEEVLFEDEAVCLTRQNHPRIGDSLSYEQYFAEKHIALKVRRSQMNTIDFLSDKPTPPRKVSIETSSISSMLMLASTTDYIASSTRSLAELLAPKLGLNIHPIPLELRPITFRMLYHRRYANDSQHSQIREAIKTAIPNSLSHYKDT</sequence>
<keyword evidence="3" id="KW-0238">DNA-binding</keyword>
<dbReference type="RefSeq" id="WP_237485897.1">
    <property type="nucleotide sequence ID" value="NZ_CAKLCM010000003.1"/>
</dbReference>
<dbReference type="PRINTS" id="PR00039">
    <property type="entry name" value="HTHLYSR"/>
</dbReference>
<dbReference type="InterPro" id="IPR050389">
    <property type="entry name" value="LysR-type_TF"/>
</dbReference>
<dbReference type="PROSITE" id="PS50931">
    <property type="entry name" value="HTH_LYSR"/>
    <property type="match status" value="1"/>
</dbReference>
<name>A0ABM8ZM70_9VIBR</name>
<dbReference type="InterPro" id="IPR005119">
    <property type="entry name" value="LysR_subst-bd"/>
</dbReference>
<dbReference type="Pfam" id="PF03466">
    <property type="entry name" value="LysR_substrate"/>
    <property type="match status" value="1"/>
</dbReference>
<gene>
    <name evidence="6" type="primary">leuO_2</name>
    <name evidence="6" type="ORF">VHP8226_03044</name>
</gene>
<keyword evidence="7" id="KW-1185">Reference proteome</keyword>
<keyword evidence="4" id="KW-0804">Transcription</keyword>
<dbReference type="SUPFAM" id="SSF46785">
    <property type="entry name" value="Winged helix' DNA-binding domain"/>
    <property type="match status" value="1"/>
</dbReference>
<dbReference type="PANTHER" id="PTHR30118:SF6">
    <property type="entry name" value="HTH-TYPE TRANSCRIPTIONAL REGULATOR LEUO"/>
    <property type="match status" value="1"/>
</dbReference>
<dbReference type="Gene3D" id="3.40.190.10">
    <property type="entry name" value="Periplasmic binding protein-like II"/>
    <property type="match status" value="2"/>
</dbReference>
<dbReference type="SUPFAM" id="SSF53850">
    <property type="entry name" value="Periplasmic binding protein-like II"/>
    <property type="match status" value="1"/>
</dbReference>
<evidence type="ECO:0000259" key="5">
    <source>
        <dbReference type="PROSITE" id="PS50931"/>
    </source>
</evidence>
<dbReference type="Gene3D" id="1.10.10.10">
    <property type="entry name" value="Winged helix-like DNA-binding domain superfamily/Winged helix DNA-binding domain"/>
    <property type="match status" value="1"/>
</dbReference>
<evidence type="ECO:0000256" key="4">
    <source>
        <dbReference type="ARBA" id="ARBA00023163"/>
    </source>
</evidence>
<accession>A0ABM8ZM70</accession>
<dbReference type="PANTHER" id="PTHR30118">
    <property type="entry name" value="HTH-TYPE TRANSCRIPTIONAL REGULATOR LEUO-RELATED"/>
    <property type="match status" value="1"/>
</dbReference>
<evidence type="ECO:0000313" key="6">
    <source>
        <dbReference type="EMBL" id="CAH0529086.1"/>
    </source>
</evidence>
<protein>
    <submittedName>
        <fullName evidence="6">HTH-type transcriptional regulator LeuO</fullName>
    </submittedName>
</protein>
<evidence type="ECO:0000256" key="2">
    <source>
        <dbReference type="ARBA" id="ARBA00023015"/>
    </source>
</evidence>
<proteinExistence type="inferred from homology"/>
<feature type="domain" description="HTH lysR-type" evidence="5">
    <location>
        <begin position="1"/>
        <end position="58"/>
    </location>
</feature>
<dbReference type="Proteomes" id="UP000838160">
    <property type="component" value="Unassembled WGS sequence"/>
</dbReference>
<dbReference type="InterPro" id="IPR036390">
    <property type="entry name" value="WH_DNA-bd_sf"/>
</dbReference>
<dbReference type="Pfam" id="PF00126">
    <property type="entry name" value="HTH_1"/>
    <property type="match status" value="1"/>
</dbReference>
<dbReference type="EMBL" id="CAKLCM010000003">
    <property type="protein sequence ID" value="CAH0529086.1"/>
    <property type="molecule type" value="Genomic_DNA"/>
</dbReference>
<dbReference type="InterPro" id="IPR000847">
    <property type="entry name" value="LysR_HTH_N"/>
</dbReference>
<reference evidence="6" key="1">
    <citation type="submission" date="2021-12" db="EMBL/GenBank/DDBJ databases">
        <authorList>
            <person name="Rodrigo-Torres L."/>
            <person name="Arahal R. D."/>
            <person name="Lucena T."/>
        </authorList>
    </citation>
    <scope>NUCLEOTIDE SEQUENCE</scope>
    <source>
        <strain evidence="6">CECT 8226</strain>
    </source>
</reference>
<comment type="caution">
    <text evidence="6">The sequence shown here is derived from an EMBL/GenBank/DDBJ whole genome shotgun (WGS) entry which is preliminary data.</text>
</comment>
<evidence type="ECO:0000313" key="7">
    <source>
        <dbReference type="Proteomes" id="UP000838160"/>
    </source>
</evidence>
<dbReference type="InterPro" id="IPR036388">
    <property type="entry name" value="WH-like_DNA-bd_sf"/>
</dbReference>
<evidence type="ECO:0000256" key="1">
    <source>
        <dbReference type="ARBA" id="ARBA00009437"/>
    </source>
</evidence>
<keyword evidence="2" id="KW-0805">Transcription regulation</keyword>